<evidence type="ECO:0000313" key="4">
    <source>
        <dbReference type="Proteomes" id="UP001153678"/>
    </source>
</evidence>
<feature type="region of interest" description="Disordered" evidence="1">
    <location>
        <begin position="240"/>
        <end position="274"/>
    </location>
</feature>
<sequence length="274" mass="28799">MKGLKITITVALAILYTTTSVVSIPIKTDLESPSVSVINRRVITSEKGVQADASIKVLKRNADVTVKADDVVNSSVDKNGINTEVSAADSNASISAQKRNADVTVKADDVVNSSVDKNGINTYVSATDSTASVSAQKRNADVTVKADDVVNSSVDGNRVNTDVSAVDSTASISAQKRNADATVKADDVANTITDTSASVKVNSVNLKRKVNSEAGVGDTKVNNDITADVDVVDAKVDKENPKVDVNAKPELKNVKVDTDNKVEKGTKDKRQVVQ</sequence>
<proteinExistence type="predicted"/>
<dbReference type="Proteomes" id="UP001153678">
    <property type="component" value="Unassembled WGS sequence"/>
</dbReference>
<evidence type="ECO:0000256" key="1">
    <source>
        <dbReference type="SAM" id="MobiDB-lite"/>
    </source>
</evidence>
<comment type="caution">
    <text evidence="3">The sequence shown here is derived from an EMBL/GenBank/DDBJ whole genome shotgun (WGS) entry which is preliminary data.</text>
</comment>
<reference evidence="3" key="1">
    <citation type="submission" date="2022-08" db="EMBL/GenBank/DDBJ databases">
        <authorList>
            <person name="Kallberg Y."/>
            <person name="Tangrot J."/>
            <person name="Rosling A."/>
        </authorList>
    </citation>
    <scope>NUCLEOTIDE SEQUENCE</scope>
    <source>
        <strain evidence="3">Wild A</strain>
    </source>
</reference>
<dbReference type="EMBL" id="CAMKVN010000180">
    <property type="protein sequence ID" value="CAI2164825.1"/>
    <property type="molecule type" value="Genomic_DNA"/>
</dbReference>
<keyword evidence="2" id="KW-0732">Signal</keyword>
<dbReference type="AlphaFoldDB" id="A0A9W4WUM1"/>
<protein>
    <submittedName>
        <fullName evidence="3">18497_t:CDS:1</fullName>
    </submittedName>
</protein>
<keyword evidence="4" id="KW-1185">Reference proteome</keyword>
<evidence type="ECO:0000256" key="2">
    <source>
        <dbReference type="SAM" id="SignalP"/>
    </source>
</evidence>
<gene>
    <name evidence="3" type="ORF">FWILDA_LOCUS1762</name>
</gene>
<evidence type="ECO:0000313" key="3">
    <source>
        <dbReference type="EMBL" id="CAI2164825.1"/>
    </source>
</evidence>
<feature type="signal peptide" evidence="2">
    <location>
        <begin position="1"/>
        <end position="23"/>
    </location>
</feature>
<feature type="chain" id="PRO_5040813506" evidence="2">
    <location>
        <begin position="24"/>
        <end position="274"/>
    </location>
</feature>
<dbReference type="OrthoDB" id="10559778at2759"/>
<accession>A0A9W4WUM1</accession>
<name>A0A9W4WUM1_9GLOM</name>
<organism evidence="3 4">
    <name type="scientific">Funneliformis geosporum</name>
    <dbReference type="NCBI Taxonomy" id="1117311"/>
    <lineage>
        <taxon>Eukaryota</taxon>
        <taxon>Fungi</taxon>
        <taxon>Fungi incertae sedis</taxon>
        <taxon>Mucoromycota</taxon>
        <taxon>Glomeromycotina</taxon>
        <taxon>Glomeromycetes</taxon>
        <taxon>Glomerales</taxon>
        <taxon>Glomeraceae</taxon>
        <taxon>Funneliformis</taxon>
    </lineage>
</organism>